<dbReference type="AlphaFoldDB" id="A0A240E4K2"/>
<gene>
    <name evidence="1" type="ORF">SAMN05421731_101163</name>
</gene>
<dbReference type="Gene3D" id="2.60.120.10">
    <property type="entry name" value="Jelly Rolls"/>
    <property type="match status" value="1"/>
</dbReference>
<dbReference type="OrthoDB" id="9798104at2"/>
<keyword evidence="1" id="KW-0808">Transferase</keyword>
<dbReference type="RefSeq" id="WP_097077464.1">
    <property type="nucleotide sequence ID" value="NZ_BAABHT010000020.1"/>
</dbReference>
<dbReference type="GO" id="GO:0016301">
    <property type="term" value="F:kinase activity"/>
    <property type="evidence" value="ECO:0007669"/>
    <property type="project" value="UniProtKB-KW"/>
</dbReference>
<evidence type="ECO:0000313" key="1">
    <source>
        <dbReference type="EMBL" id="SNX43129.1"/>
    </source>
</evidence>
<name>A0A240E4K2_9GAMM</name>
<dbReference type="SUPFAM" id="SSF51206">
    <property type="entry name" value="cAMP-binding domain-like"/>
    <property type="match status" value="1"/>
</dbReference>
<protein>
    <submittedName>
        <fullName evidence="1">cAMP-binding domain of CRP or a regulatory subunit of cAMP-dependent protein kinases</fullName>
    </submittedName>
</protein>
<dbReference type="InterPro" id="IPR018490">
    <property type="entry name" value="cNMP-bd_dom_sf"/>
</dbReference>
<accession>A0A240E4K2</accession>
<organism evidence="1 2">
    <name type="scientific">Acinetobacter puyangensis</name>
    <dbReference type="NCBI Taxonomy" id="1096779"/>
    <lineage>
        <taxon>Bacteria</taxon>
        <taxon>Pseudomonadati</taxon>
        <taxon>Pseudomonadota</taxon>
        <taxon>Gammaproteobacteria</taxon>
        <taxon>Moraxellales</taxon>
        <taxon>Moraxellaceae</taxon>
        <taxon>Acinetobacter</taxon>
    </lineage>
</organism>
<dbReference type="EMBL" id="OANT01000001">
    <property type="protein sequence ID" value="SNX43129.1"/>
    <property type="molecule type" value="Genomic_DNA"/>
</dbReference>
<dbReference type="Proteomes" id="UP000219042">
    <property type="component" value="Unassembled WGS sequence"/>
</dbReference>
<keyword evidence="2" id="KW-1185">Reference proteome</keyword>
<dbReference type="InterPro" id="IPR014710">
    <property type="entry name" value="RmlC-like_jellyroll"/>
</dbReference>
<reference evidence="2" key="1">
    <citation type="submission" date="2016-09" db="EMBL/GenBank/DDBJ databases">
        <authorList>
            <person name="Varghese N."/>
            <person name="Submissions S."/>
        </authorList>
    </citation>
    <scope>NUCLEOTIDE SEQUENCE [LARGE SCALE GENOMIC DNA]</scope>
    <source>
        <strain evidence="2">ANC 4466</strain>
    </source>
</reference>
<evidence type="ECO:0000313" key="2">
    <source>
        <dbReference type="Proteomes" id="UP000219042"/>
    </source>
</evidence>
<sequence length="202" mass="23781">MSRAFNLLASLLPQASQAELEFLKYSFQHLHKKVWSKDHYLFRQGESWHQLILIEKGLIRCFYLEDGRDINLRFLCGESIALPFASLADHFINPQAGLIASEYIQTVSEVHGYCIPLEFLLDQVKYPILDRLRIEIIARHYIAIEQRLRMIQNLRAIERYKKFLAWMPADIVQNMPNHHIASYLGIAPESLSRLKQNFYYEN</sequence>
<proteinExistence type="predicted"/>
<keyword evidence="1" id="KW-0418">Kinase</keyword>